<keyword evidence="1" id="KW-0732">Signal</keyword>
<gene>
    <name evidence="2" type="ORF">NUU61_004206</name>
</gene>
<evidence type="ECO:0008006" key="4">
    <source>
        <dbReference type="Google" id="ProtNLM"/>
    </source>
</evidence>
<dbReference type="AlphaFoldDB" id="A0A9W9KD49"/>
<accession>A0A9W9KD49</accession>
<organism evidence="2 3">
    <name type="scientific">Penicillium alfredii</name>
    <dbReference type="NCBI Taxonomy" id="1506179"/>
    <lineage>
        <taxon>Eukaryota</taxon>
        <taxon>Fungi</taxon>
        <taxon>Dikarya</taxon>
        <taxon>Ascomycota</taxon>
        <taxon>Pezizomycotina</taxon>
        <taxon>Eurotiomycetes</taxon>
        <taxon>Eurotiomycetidae</taxon>
        <taxon>Eurotiales</taxon>
        <taxon>Aspergillaceae</taxon>
        <taxon>Penicillium</taxon>
    </lineage>
</organism>
<dbReference type="EMBL" id="JAPMSZ010000005">
    <property type="protein sequence ID" value="KAJ5101984.1"/>
    <property type="molecule type" value="Genomic_DNA"/>
</dbReference>
<name>A0A9W9KD49_9EURO</name>
<feature type="chain" id="PRO_5040774602" description="Lysine-specific metallo-endopeptidase domain-containing protein" evidence="1">
    <location>
        <begin position="18"/>
        <end position="335"/>
    </location>
</feature>
<reference evidence="2" key="1">
    <citation type="submission" date="2022-11" db="EMBL/GenBank/DDBJ databases">
        <authorList>
            <person name="Petersen C."/>
        </authorList>
    </citation>
    <scope>NUCLEOTIDE SEQUENCE</scope>
    <source>
        <strain evidence="2">IBT 34128</strain>
    </source>
</reference>
<dbReference type="RefSeq" id="XP_056512815.1">
    <property type="nucleotide sequence ID" value="XM_056654788.1"/>
</dbReference>
<feature type="signal peptide" evidence="1">
    <location>
        <begin position="1"/>
        <end position="17"/>
    </location>
</feature>
<dbReference type="Proteomes" id="UP001141434">
    <property type="component" value="Unassembled WGS sequence"/>
</dbReference>
<evidence type="ECO:0000256" key="1">
    <source>
        <dbReference type="SAM" id="SignalP"/>
    </source>
</evidence>
<sequence length="335" mass="37991">MLVGLLLPLLLLPLVLSDPQIDDGCDDYHDNIFDALLRTVEISRFGRDILDKYLRGSNDCYMKNLVGDIFDEMIGIDVTKDRAYVSKMRDRFHNVSEAPMISDFSMYCDEDWANKTHHGRSYSGETRKGFNVWWSYLHDSWVETPLDPWSVRNGAHAFLTSFPAPPEEVMVLVPQRALTNDVLDPRKQPKKLVYDTPPRAKVHLNELVYTFFGVIFHEVTHLKAAGSSVDIKINVDGKDEAALSYKEVTEVPKSGEGEGTNSPQMRASENAQTITFIAQILYYCLAGGWDFDKDKGTLTAPMRPRPYPMPLHFQNLGPPEVPAKPDYLKGYKLTN</sequence>
<proteinExistence type="predicted"/>
<comment type="caution">
    <text evidence="2">The sequence shown here is derived from an EMBL/GenBank/DDBJ whole genome shotgun (WGS) entry which is preliminary data.</text>
</comment>
<evidence type="ECO:0000313" key="3">
    <source>
        <dbReference type="Proteomes" id="UP001141434"/>
    </source>
</evidence>
<keyword evidence="3" id="KW-1185">Reference proteome</keyword>
<evidence type="ECO:0000313" key="2">
    <source>
        <dbReference type="EMBL" id="KAJ5101984.1"/>
    </source>
</evidence>
<dbReference type="GeneID" id="81393956"/>
<reference evidence="2" key="2">
    <citation type="journal article" date="2023" name="IMA Fungus">
        <title>Comparative genomic study of the Penicillium genus elucidates a diverse pangenome and 15 lateral gene transfer events.</title>
        <authorList>
            <person name="Petersen C."/>
            <person name="Sorensen T."/>
            <person name="Nielsen M.R."/>
            <person name="Sondergaard T.E."/>
            <person name="Sorensen J.L."/>
            <person name="Fitzpatrick D.A."/>
            <person name="Frisvad J.C."/>
            <person name="Nielsen K.L."/>
        </authorList>
    </citation>
    <scope>NUCLEOTIDE SEQUENCE</scope>
    <source>
        <strain evidence="2">IBT 34128</strain>
    </source>
</reference>
<protein>
    <recommendedName>
        <fullName evidence="4">Lysine-specific metallo-endopeptidase domain-containing protein</fullName>
    </recommendedName>
</protein>